<feature type="region of interest" description="Disordered" evidence="1">
    <location>
        <begin position="189"/>
        <end position="257"/>
    </location>
</feature>
<dbReference type="OrthoDB" id="2285833at2759"/>
<name>A0A0C9M5R8_9FUNG</name>
<sequence>MFDATTEDVSNHIVGFSVQVLRYITMLKTHTFGLETGNIQFVPTKAPFRLTDILLRTILDESTRRRLLPPPLNRVFVNSEKFEQPARNFLNEQHLEHIYTTYFGRKPGSNILARYPLHNTVFDTLPRPDNVPPVTFHHAKFVARNTFKTNFENLWNLNRRFINVFNNFITILLRLHLAPERETKYQDYLKSKRQDQDDDTPTTPEKATSGKTTFAGKLTNQTRRIFSYDSKKAQSERGQWGSKAKRSADRLTTFTIA</sequence>
<protein>
    <submittedName>
        <fullName evidence="2">Uncharacterized protein</fullName>
    </submittedName>
</protein>
<proteinExistence type="predicted"/>
<accession>A0A0C9M5R8</accession>
<dbReference type="STRING" id="91626.A0A0C9M5R8"/>
<evidence type="ECO:0000256" key="1">
    <source>
        <dbReference type="SAM" id="MobiDB-lite"/>
    </source>
</evidence>
<dbReference type="AlphaFoldDB" id="A0A0C9M5R8"/>
<dbReference type="Proteomes" id="UP000053815">
    <property type="component" value="Unassembled WGS sequence"/>
</dbReference>
<dbReference type="EMBL" id="DF836302">
    <property type="protein sequence ID" value="GAN01889.1"/>
    <property type="molecule type" value="Genomic_DNA"/>
</dbReference>
<evidence type="ECO:0000313" key="3">
    <source>
        <dbReference type="Proteomes" id="UP000053815"/>
    </source>
</evidence>
<keyword evidence="3" id="KW-1185">Reference proteome</keyword>
<reference evidence="2" key="1">
    <citation type="submission" date="2014-09" db="EMBL/GenBank/DDBJ databases">
        <title>Draft genome sequence of an oleaginous Mucoromycotina fungus Mucor ambiguus NBRC6742.</title>
        <authorList>
            <person name="Takeda I."/>
            <person name="Yamane N."/>
            <person name="Morita T."/>
            <person name="Tamano K."/>
            <person name="Machida M."/>
            <person name="Baker S."/>
            <person name="Koike H."/>
        </authorList>
    </citation>
    <scope>NUCLEOTIDE SEQUENCE</scope>
    <source>
        <strain evidence="2">NBRC 6742</strain>
    </source>
</reference>
<gene>
    <name evidence="2" type="ORF">MAM1_0013d01324</name>
</gene>
<evidence type="ECO:0000313" key="2">
    <source>
        <dbReference type="EMBL" id="GAN01889.1"/>
    </source>
</evidence>
<organism evidence="2">
    <name type="scientific">Mucor ambiguus</name>
    <dbReference type="NCBI Taxonomy" id="91626"/>
    <lineage>
        <taxon>Eukaryota</taxon>
        <taxon>Fungi</taxon>
        <taxon>Fungi incertae sedis</taxon>
        <taxon>Mucoromycota</taxon>
        <taxon>Mucoromycotina</taxon>
        <taxon>Mucoromycetes</taxon>
        <taxon>Mucorales</taxon>
        <taxon>Mucorineae</taxon>
        <taxon>Mucoraceae</taxon>
        <taxon>Mucor</taxon>
    </lineage>
</organism>
<feature type="compositionally biased region" description="Polar residues" evidence="1">
    <location>
        <begin position="205"/>
        <end position="224"/>
    </location>
</feature>